<dbReference type="InterPro" id="IPR036390">
    <property type="entry name" value="WH_DNA-bd_sf"/>
</dbReference>
<gene>
    <name evidence="1" type="ORF">SAMN04487752_1278</name>
</gene>
<dbReference type="InterPro" id="IPR030489">
    <property type="entry name" value="TR_Rrf2-type_CS"/>
</dbReference>
<dbReference type="InterPro" id="IPR000944">
    <property type="entry name" value="Tscrpt_reg_Rrf2"/>
</dbReference>
<accession>A0A1H0Z243</accession>
<reference evidence="2" key="1">
    <citation type="submission" date="2016-10" db="EMBL/GenBank/DDBJ databases">
        <authorList>
            <person name="Varghese N."/>
            <person name="Submissions S."/>
        </authorList>
    </citation>
    <scope>NUCLEOTIDE SEQUENCE [LARGE SCALE GENOMIC DNA]</scope>
    <source>
        <strain evidence="2">MPL-11</strain>
    </source>
</reference>
<dbReference type="SUPFAM" id="SSF46785">
    <property type="entry name" value="Winged helix' DNA-binding domain"/>
    <property type="match status" value="1"/>
</dbReference>
<dbReference type="OrthoDB" id="9808360at2"/>
<dbReference type="PROSITE" id="PS51197">
    <property type="entry name" value="HTH_RRF2_2"/>
    <property type="match status" value="1"/>
</dbReference>
<protein>
    <submittedName>
        <fullName evidence="1">Rrf2 family protein</fullName>
    </submittedName>
</protein>
<dbReference type="RefSeq" id="WP_089976267.1">
    <property type="nucleotide sequence ID" value="NZ_CP084916.1"/>
</dbReference>
<organism evidence="1 2">
    <name type="scientific">Carnobacterium viridans</name>
    <dbReference type="NCBI Taxonomy" id="174587"/>
    <lineage>
        <taxon>Bacteria</taxon>
        <taxon>Bacillati</taxon>
        <taxon>Bacillota</taxon>
        <taxon>Bacilli</taxon>
        <taxon>Lactobacillales</taxon>
        <taxon>Carnobacteriaceae</taxon>
        <taxon>Carnobacterium</taxon>
    </lineage>
</organism>
<dbReference type="PANTHER" id="PTHR33221:SF9">
    <property type="entry name" value="RRF2 FAMILY PROTEIN"/>
    <property type="match status" value="1"/>
</dbReference>
<dbReference type="AlphaFoldDB" id="A0A1H0Z243"/>
<proteinExistence type="predicted"/>
<dbReference type="PROSITE" id="PS01332">
    <property type="entry name" value="HTH_RRF2_1"/>
    <property type="match status" value="1"/>
</dbReference>
<dbReference type="InterPro" id="IPR036388">
    <property type="entry name" value="WH-like_DNA-bd_sf"/>
</dbReference>
<dbReference type="Gene3D" id="1.10.10.10">
    <property type="entry name" value="Winged helix-like DNA-binding domain superfamily/Winged helix DNA-binding domain"/>
    <property type="match status" value="1"/>
</dbReference>
<dbReference type="GO" id="GO:0005829">
    <property type="term" value="C:cytosol"/>
    <property type="evidence" value="ECO:0007669"/>
    <property type="project" value="TreeGrafter"/>
</dbReference>
<name>A0A1H0Z243_9LACT</name>
<evidence type="ECO:0000313" key="2">
    <source>
        <dbReference type="Proteomes" id="UP000199481"/>
    </source>
</evidence>
<keyword evidence="2" id="KW-1185">Reference proteome</keyword>
<evidence type="ECO:0000313" key="1">
    <source>
        <dbReference type="EMBL" id="SDQ21483.1"/>
    </source>
</evidence>
<dbReference type="Pfam" id="PF02082">
    <property type="entry name" value="Rrf2"/>
    <property type="match status" value="1"/>
</dbReference>
<dbReference type="Proteomes" id="UP000199481">
    <property type="component" value="Unassembled WGS sequence"/>
</dbReference>
<dbReference type="EMBL" id="FNJW01000008">
    <property type="protein sequence ID" value="SDQ21483.1"/>
    <property type="molecule type" value="Genomic_DNA"/>
</dbReference>
<dbReference type="PANTHER" id="PTHR33221">
    <property type="entry name" value="WINGED HELIX-TURN-HELIX TRANSCRIPTIONAL REGULATOR, RRF2 FAMILY"/>
    <property type="match status" value="1"/>
</dbReference>
<dbReference type="NCBIfam" id="TIGR00738">
    <property type="entry name" value="rrf2_super"/>
    <property type="match status" value="1"/>
</dbReference>
<sequence length="156" mass="17326">MKLTKGLEQAICILAMLSTQDNYIPITSHVLNSRLKGTSHSYIRKIIRKLVVSGLATSIPGSNGGFILAKKPEKINLLEIVEALEGKIVTYPNSGMINQVFSDIGEPASNGEKTLVTTFEEADHHYTNFLKRQTLDQLIWSSIGKSEIPDIDWNKK</sequence>
<dbReference type="GO" id="GO:0003700">
    <property type="term" value="F:DNA-binding transcription factor activity"/>
    <property type="evidence" value="ECO:0007669"/>
    <property type="project" value="TreeGrafter"/>
</dbReference>